<dbReference type="STRING" id="1917485.BOO69_05320"/>
<accession>A0A1J0WM30</accession>
<protein>
    <recommendedName>
        <fullName evidence="4">DUF4260 family protein</fullName>
    </recommendedName>
</protein>
<dbReference type="InterPro" id="IPR025356">
    <property type="entry name" value="DUF4260"/>
</dbReference>
<feature type="transmembrane region" description="Helical" evidence="1">
    <location>
        <begin position="6"/>
        <end position="25"/>
    </location>
</feature>
<keyword evidence="1" id="KW-0812">Transmembrane</keyword>
<keyword evidence="1" id="KW-1133">Transmembrane helix</keyword>
<dbReference type="Pfam" id="PF14079">
    <property type="entry name" value="DUF4260"/>
    <property type="match status" value="1"/>
</dbReference>
<dbReference type="OrthoDB" id="9813911at2"/>
<sequence>MTPQEITLRLEGLALAGLCVLIYGLQSGAWGLFALLILAPDVFMLGYLVNRRAGALCYNIGHSWLAPLALAGAGMMTGWPSALPVALIWGAHIGLDRALGYGLKYGSGFRDTHLSRV</sequence>
<evidence type="ECO:0000313" key="3">
    <source>
        <dbReference type="Proteomes" id="UP000181897"/>
    </source>
</evidence>
<dbReference type="EMBL" id="CP018076">
    <property type="protein sequence ID" value="APE45309.1"/>
    <property type="molecule type" value="Genomic_DNA"/>
</dbReference>
<proteinExistence type="predicted"/>
<gene>
    <name evidence="2" type="ORF">BOO69_05320</name>
</gene>
<keyword evidence="1" id="KW-0472">Membrane</keyword>
<evidence type="ECO:0000256" key="1">
    <source>
        <dbReference type="SAM" id="Phobius"/>
    </source>
</evidence>
<dbReference type="KEGG" id="suam:BOO69_05320"/>
<keyword evidence="3" id="KW-1185">Reference proteome</keyword>
<organism evidence="2 3">
    <name type="scientific">Sulfitobacter alexandrii</name>
    <dbReference type="NCBI Taxonomy" id="1917485"/>
    <lineage>
        <taxon>Bacteria</taxon>
        <taxon>Pseudomonadati</taxon>
        <taxon>Pseudomonadota</taxon>
        <taxon>Alphaproteobacteria</taxon>
        <taxon>Rhodobacterales</taxon>
        <taxon>Roseobacteraceae</taxon>
        <taxon>Sulfitobacter</taxon>
    </lineage>
</organism>
<evidence type="ECO:0000313" key="2">
    <source>
        <dbReference type="EMBL" id="APE45309.1"/>
    </source>
</evidence>
<dbReference type="AlphaFoldDB" id="A0A1J0WM30"/>
<dbReference type="Proteomes" id="UP000181897">
    <property type="component" value="Chromosome"/>
</dbReference>
<name>A0A1J0WM30_9RHOB</name>
<evidence type="ECO:0008006" key="4">
    <source>
        <dbReference type="Google" id="ProtNLM"/>
    </source>
</evidence>
<feature type="transmembrane region" description="Helical" evidence="1">
    <location>
        <begin position="69"/>
        <end position="89"/>
    </location>
</feature>
<reference evidence="2 3" key="1">
    <citation type="submission" date="2016-11" db="EMBL/GenBank/DDBJ databases">
        <title>Complete genome sequence of Sulfitobacter sp. AM1-D1, a toxic bacteria associated with marine dinoflagellate Alexandrium minutum in East China Sea.</title>
        <authorList>
            <person name="Yang Q."/>
            <person name="Zhang X."/>
            <person name="Tian X."/>
        </authorList>
    </citation>
    <scope>NUCLEOTIDE SEQUENCE [LARGE SCALE GENOMIC DNA]</scope>
    <source>
        <strain evidence="2 3">AM1-D1</strain>
    </source>
</reference>